<dbReference type="InterPro" id="IPR003439">
    <property type="entry name" value="ABC_transporter-like_ATP-bd"/>
</dbReference>
<organism evidence="2 3">
    <name type="scientific">Lactobacillus amylolyticus DSM 11664</name>
    <dbReference type="NCBI Taxonomy" id="585524"/>
    <lineage>
        <taxon>Bacteria</taxon>
        <taxon>Bacillati</taxon>
        <taxon>Bacillota</taxon>
        <taxon>Bacilli</taxon>
        <taxon>Lactobacillales</taxon>
        <taxon>Lactobacillaceae</taxon>
        <taxon>Lactobacillus</taxon>
    </lineage>
</organism>
<dbReference type="GO" id="GO:0042626">
    <property type="term" value="F:ATPase-coupled transmembrane transporter activity"/>
    <property type="evidence" value="ECO:0007669"/>
    <property type="project" value="TreeGrafter"/>
</dbReference>
<keyword evidence="3" id="KW-1185">Reference proteome</keyword>
<dbReference type="EMBL" id="ADNY01000031">
    <property type="protein sequence ID" value="EFG55480.1"/>
    <property type="molecule type" value="Genomic_DNA"/>
</dbReference>
<dbReference type="AlphaFoldDB" id="D4YTL4"/>
<dbReference type="Pfam" id="PF00005">
    <property type="entry name" value="ABC_tran"/>
    <property type="match status" value="1"/>
</dbReference>
<dbReference type="GO" id="GO:0005524">
    <property type="term" value="F:ATP binding"/>
    <property type="evidence" value="ECO:0007669"/>
    <property type="project" value="InterPro"/>
</dbReference>
<evidence type="ECO:0000313" key="2">
    <source>
        <dbReference type="EMBL" id="EFG55480.1"/>
    </source>
</evidence>
<evidence type="ECO:0000313" key="3">
    <source>
        <dbReference type="Proteomes" id="UP000004069"/>
    </source>
</evidence>
<dbReference type="InterPro" id="IPR039421">
    <property type="entry name" value="Type_1_exporter"/>
</dbReference>
<dbReference type="Proteomes" id="UP000004069">
    <property type="component" value="Unassembled WGS sequence"/>
</dbReference>
<proteinExistence type="predicted"/>
<accession>D4YTL4</accession>
<feature type="domain" description="ABC transporter" evidence="1">
    <location>
        <begin position="9"/>
        <end position="56"/>
    </location>
</feature>
<dbReference type="Gene3D" id="3.40.50.300">
    <property type="entry name" value="P-loop containing nucleotide triphosphate hydrolases"/>
    <property type="match status" value="1"/>
</dbReference>
<dbReference type="SUPFAM" id="SSF52540">
    <property type="entry name" value="P-loop containing nucleoside triphosphate hydrolases"/>
    <property type="match status" value="1"/>
</dbReference>
<reference evidence="2 3" key="1">
    <citation type="submission" date="2010-04" db="EMBL/GenBank/DDBJ databases">
        <authorList>
            <person name="Muzny D."/>
            <person name="Qin X."/>
            <person name="Deng J."/>
            <person name="Jiang H."/>
            <person name="Liu Y."/>
            <person name="Qu J."/>
            <person name="Song X.-Z."/>
            <person name="Zhang L."/>
            <person name="Thornton R."/>
            <person name="Coyle M."/>
            <person name="Francisco L."/>
            <person name="Jackson L."/>
            <person name="Javaid M."/>
            <person name="Korchina V."/>
            <person name="Kovar C."/>
            <person name="Mata R."/>
            <person name="Mathew T."/>
            <person name="Ngo R."/>
            <person name="Nguyen L."/>
            <person name="Nguyen N."/>
            <person name="Okwuonu G."/>
            <person name="Ongeri F."/>
            <person name="Pham C."/>
            <person name="Simmons D."/>
            <person name="Wilczek-Boney K."/>
            <person name="Hale W."/>
            <person name="Jakkamsetti A."/>
            <person name="Pham P."/>
            <person name="Ruth R."/>
            <person name="San Lucas F."/>
            <person name="Warren J."/>
            <person name="Zhang J."/>
            <person name="Zhao Z."/>
            <person name="Zhou C."/>
            <person name="Zhu D."/>
            <person name="Lee S."/>
            <person name="Bess C."/>
            <person name="Blankenburg K."/>
            <person name="Forbes L."/>
            <person name="Fu Q."/>
            <person name="Gubbala S."/>
            <person name="Hirani K."/>
            <person name="Jayaseelan J.C."/>
            <person name="Lara F."/>
            <person name="Munidasa M."/>
            <person name="Palculict T."/>
            <person name="Patil S."/>
            <person name="Pu L.-L."/>
            <person name="Saada N."/>
            <person name="Tang L."/>
            <person name="Weissenberger G."/>
            <person name="Zhu Y."/>
            <person name="Hemphill L."/>
            <person name="Shang Y."/>
            <person name="Youmans B."/>
            <person name="Ayvaz T."/>
            <person name="Ross M."/>
            <person name="Santibanez J."/>
            <person name="Aqrawi P."/>
            <person name="Gross S."/>
            <person name="Joshi V."/>
            <person name="Fowler G."/>
            <person name="Nazareth L."/>
            <person name="Reid J."/>
            <person name="Worley K."/>
            <person name="Petrosino J."/>
            <person name="Highlander S."/>
            <person name="Gibbs R."/>
        </authorList>
    </citation>
    <scope>NUCLEOTIDE SEQUENCE [LARGE SCALE GENOMIC DNA]</scope>
    <source>
        <strain evidence="2 3">DSM 11664</strain>
    </source>
</reference>
<dbReference type="PANTHER" id="PTHR24221">
    <property type="entry name" value="ATP-BINDING CASSETTE SUB-FAMILY B"/>
    <property type="match status" value="1"/>
</dbReference>
<sequence>MEIHEAGLDQLVKEHGLDGLVGEDGNNLSGGQIQRVEIARALLSGRPILLADEATSALDPNLSLAIHKTLLKNPRVAVIEVAHKISPEEKAMFDKIVHFDKHRIETKMW</sequence>
<dbReference type="eggNOG" id="COG1132">
    <property type="taxonomic scope" value="Bacteria"/>
</dbReference>
<dbReference type="PANTHER" id="PTHR24221:SF654">
    <property type="entry name" value="ATP-BINDING CASSETTE SUB-FAMILY B MEMBER 6"/>
    <property type="match status" value="1"/>
</dbReference>
<gene>
    <name evidence="2" type="ORF">HMPREF0493_0875</name>
</gene>
<dbReference type="GO" id="GO:0016887">
    <property type="term" value="F:ATP hydrolysis activity"/>
    <property type="evidence" value="ECO:0007669"/>
    <property type="project" value="InterPro"/>
</dbReference>
<name>D4YTL4_9LACO</name>
<evidence type="ECO:0000259" key="1">
    <source>
        <dbReference type="Pfam" id="PF00005"/>
    </source>
</evidence>
<protein>
    <recommendedName>
        <fullName evidence="1">ABC transporter domain-containing protein</fullName>
    </recommendedName>
</protein>
<dbReference type="InterPro" id="IPR027417">
    <property type="entry name" value="P-loop_NTPase"/>
</dbReference>
<comment type="caution">
    <text evidence="2">The sequence shown here is derived from an EMBL/GenBank/DDBJ whole genome shotgun (WGS) entry which is preliminary data.</text>
</comment>